<dbReference type="Gene3D" id="3.40.50.300">
    <property type="entry name" value="P-loop containing nucleotide triphosphate hydrolases"/>
    <property type="match status" value="1"/>
</dbReference>
<keyword evidence="5" id="KW-1185">Reference proteome</keyword>
<dbReference type="PANTHER" id="PTHR13413">
    <property type="entry name" value="YLP MOTIF CONTAINING PROTEIN NUCLEAR PROTEIN ZAP"/>
    <property type="match status" value="1"/>
</dbReference>
<proteinExistence type="predicted"/>
<name>A0ABN7B9U4_9HEMI</name>
<evidence type="ECO:0000256" key="1">
    <source>
        <dbReference type="SAM" id="Coils"/>
    </source>
</evidence>
<evidence type="ECO:0000313" key="5">
    <source>
        <dbReference type="Proteomes" id="UP001307889"/>
    </source>
</evidence>
<feature type="compositionally biased region" description="Low complexity" evidence="2">
    <location>
        <begin position="706"/>
        <end position="729"/>
    </location>
</feature>
<feature type="compositionally biased region" description="Low complexity" evidence="2">
    <location>
        <begin position="737"/>
        <end position="831"/>
    </location>
</feature>
<dbReference type="InterPro" id="IPR026314">
    <property type="entry name" value="YLP_motif_con_p1"/>
</dbReference>
<dbReference type="EMBL" id="AP028920">
    <property type="protein sequence ID" value="BET01074.1"/>
    <property type="molecule type" value="Genomic_DNA"/>
</dbReference>
<feature type="compositionally biased region" description="Pro residues" evidence="2">
    <location>
        <begin position="153"/>
        <end position="176"/>
    </location>
</feature>
<feature type="compositionally biased region" description="Basic and acidic residues" evidence="2">
    <location>
        <begin position="1293"/>
        <end position="1308"/>
    </location>
</feature>
<evidence type="ECO:0000256" key="2">
    <source>
        <dbReference type="SAM" id="MobiDB-lite"/>
    </source>
</evidence>
<feature type="domain" description="YLPM1-like spectrin repeat" evidence="3">
    <location>
        <begin position="202"/>
        <end position="277"/>
    </location>
</feature>
<dbReference type="PANTHER" id="PTHR13413:SF0">
    <property type="entry name" value="YLP MOTIF-CONTAINING PROTEIN 1"/>
    <property type="match status" value="1"/>
</dbReference>
<dbReference type="InterPro" id="IPR027417">
    <property type="entry name" value="P-loop_NTPase"/>
</dbReference>
<gene>
    <name evidence="4" type="ORF">NTJ_13890</name>
</gene>
<feature type="coiled-coil region" evidence="1">
    <location>
        <begin position="255"/>
        <end position="282"/>
    </location>
</feature>
<feature type="compositionally biased region" description="Basic and acidic residues" evidence="2">
    <location>
        <begin position="616"/>
        <end position="631"/>
    </location>
</feature>
<sequence>MAWNQQAAWSVQATPAYAVPGGYAATLAAANAAAAAPAAAGVAAGAYAAVQGYGQWPAYGGAAPAAAAAAVPAAAIASWPQAAAAGPSVQQQQQQQQWEQWTQWQQQYAQWQQQYGKDYMAAMQASGQTAVLPGMPIATIGSGAPLTPALPSGAPPTTPAAPPLPASPPPPQPGAPKRPLEGKNGGNASKKSKTEIDEGIQTIKNSLAEMAEAEKQFDEQFNSWENQFNSWKKENANHPDTDQYQAYEAKWTSWRNQLLQRREQMKKKKDAKMAELEKLQEEKKALEMPPMSAPVVPAALDTYGQSYGNLSAAQGFPGSQVYQVGPNSPLFPETAAKASAAAVPSAENALTAVNQTTFTTSINTYTSQAGGSIPSVCGSVSASGVSAIPVLGETAPSSGGIPGLDLIDSSGAKPSPYIVPTSISVSVGSTNKPIETPTDSEPFNFPQPKNAGWPQMPPMSGPPPGMGGPPMGMPPMSGPPPGFMGMPPPMGNHMGPPPQFNQNQPPPMGKDSPNSGRPNHFQPGQGPDLNQPPPFNDGTGRGGWAPNDDESRNFGKFPNNQGPGRNSGPPFSTDKRPPWAPAGKAGLLPTPVMSNSFGNKPGPKDDVNDEIDDPYADERWEQMAEEDRASETSENQRGGPGPGMRGPPPRNSYGGQFNDQMRPGGPFNNQMRGQFDGPPPGQFGGPGPMRGGFNRPSLLSMPGGPPNQQRPQFNQQGPYSNQQGPYPHQQGPPPNQQGPHPNQQGPRPNQQGPYPHQQGPHPNQQGPHPNQQGPHPNQQGPHPNQQGPLHNQQGPHPNQQGPHPNQQGPHPNQRGPPNQSGGPLPLMSLPLEHLAPKGQPLGPPDETLPKLLPGDKPTSDQCPPGQAPTEILENKQPAQPVFEAEVIIDYRHRPAEIGFPDMFEADSMADYAHGANDMTEIMNADIHQDQSRPYDRVQPGWHAPGLNRGNPPPRGRDDFMDRDRRDFPRDWPPRGFESPRDRFDDRRVRDLDRHRRSPPRRSVEEERFVHIHSKMAICSNLLKTSRIKKRSREAARDHHEKRSRDDRRPPSQPAVENRPPSRPADQSEPAAPAGAANSVQQVKTFPIADLLLPPGRNSRPPRILIVLRGLPGSGKSYVAKLIKEKEVEMGGTAPRILSIDDYFMVETEKEEVDPETNRKVTKKVMEYEHEAGMETSYQNSLIKAFRKTVSDGYFPFIIVDSPHSKTSNYEDIVGFGKQKGFQVYICEMESDLNECFKRNIHGRTLDDIEKMGKIWEKTPPNEVILDIRSLLQEAAITEVDMEDTVEETTSDEAAQKAEEGNEAPKADENESSAPKSNGGSEIEATAADDPKKAEEAKEEDDDVEEVSVSGFFTAANRSKWDDLDSSTNKLDRLDGLAKARTSTTIKDWLQLPEDYFEARSSAAAVSGGKKRVRWADLEERYEQEKMRAIGFVVGQTDWNRMLDPTGGQSALTQTKYI</sequence>
<feature type="compositionally biased region" description="Acidic residues" evidence="2">
    <location>
        <begin position="1336"/>
        <end position="1345"/>
    </location>
</feature>
<feature type="compositionally biased region" description="Acidic residues" evidence="2">
    <location>
        <begin position="1279"/>
        <end position="1290"/>
    </location>
</feature>
<feature type="compositionally biased region" description="Basic and acidic residues" evidence="2">
    <location>
        <begin position="954"/>
        <end position="982"/>
    </location>
</feature>
<feature type="region of interest" description="Disordered" evidence="2">
    <location>
        <begin position="929"/>
        <end position="982"/>
    </location>
</feature>
<feature type="compositionally biased region" description="Low complexity" evidence="2">
    <location>
        <begin position="143"/>
        <end position="152"/>
    </location>
</feature>
<dbReference type="Pfam" id="PF26583">
    <property type="entry name" value="Spectrin_YLPM1"/>
    <property type="match status" value="1"/>
</dbReference>
<evidence type="ECO:0000313" key="4">
    <source>
        <dbReference type="EMBL" id="BET01074.1"/>
    </source>
</evidence>
<evidence type="ECO:0000259" key="3">
    <source>
        <dbReference type="Pfam" id="PF26583"/>
    </source>
</evidence>
<keyword evidence="1" id="KW-0175">Coiled coil</keyword>
<protein>
    <submittedName>
        <fullName evidence="4">YLP motif containing 1</fullName>
    </submittedName>
</protein>
<dbReference type="InterPro" id="IPR058903">
    <property type="entry name" value="Spectrin_YLPM1-like"/>
</dbReference>
<feature type="region of interest" description="Disordered" evidence="2">
    <location>
        <begin position="429"/>
        <end position="878"/>
    </location>
</feature>
<feature type="compositionally biased region" description="Pro residues" evidence="2">
    <location>
        <begin position="455"/>
        <end position="508"/>
    </location>
</feature>
<feature type="region of interest" description="Disordered" evidence="2">
    <location>
        <begin position="1022"/>
        <end position="1078"/>
    </location>
</feature>
<feature type="region of interest" description="Disordered" evidence="2">
    <location>
        <begin position="143"/>
        <end position="197"/>
    </location>
</feature>
<accession>A0ABN7B9U4</accession>
<reference evidence="4 5" key="1">
    <citation type="submission" date="2023-09" db="EMBL/GenBank/DDBJ databases">
        <title>Nesidiocoris tenuis whole genome shotgun sequence.</title>
        <authorList>
            <person name="Shibata T."/>
            <person name="Shimoda M."/>
            <person name="Kobayashi T."/>
            <person name="Uehara T."/>
        </authorList>
    </citation>
    <scope>NUCLEOTIDE SEQUENCE [LARGE SCALE GENOMIC DNA]</scope>
    <source>
        <strain evidence="4 5">Japan</strain>
    </source>
</reference>
<dbReference type="Proteomes" id="UP001307889">
    <property type="component" value="Chromosome 12"/>
</dbReference>
<feature type="compositionally biased region" description="Basic and acidic residues" evidence="2">
    <location>
        <begin position="1032"/>
        <end position="1049"/>
    </location>
</feature>
<feature type="region of interest" description="Disordered" evidence="2">
    <location>
        <begin position="1278"/>
        <end position="1348"/>
    </location>
</feature>
<dbReference type="SUPFAM" id="SSF52540">
    <property type="entry name" value="P-loop containing nucleoside triphosphate hydrolases"/>
    <property type="match status" value="1"/>
</dbReference>
<feature type="compositionally biased region" description="Polar residues" evidence="2">
    <location>
        <begin position="429"/>
        <end position="441"/>
    </location>
</feature>
<organism evidence="4 5">
    <name type="scientific">Nesidiocoris tenuis</name>
    <dbReference type="NCBI Taxonomy" id="355587"/>
    <lineage>
        <taxon>Eukaryota</taxon>
        <taxon>Metazoa</taxon>
        <taxon>Ecdysozoa</taxon>
        <taxon>Arthropoda</taxon>
        <taxon>Hexapoda</taxon>
        <taxon>Insecta</taxon>
        <taxon>Pterygota</taxon>
        <taxon>Neoptera</taxon>
        <taxon>Paraneoptera</taxon>
        <taxon>Hemiptera</taxon>
        <taxon>Heteroptera</taxon>
        <taxon>Panheteroptera</taxon>
        <taxon>Cimicomorpha</taxon>
        <taxon>Miridae</taxon>
        <taxon>Dicyphina</taxon>
        <taxon>Nesidiocoris</taxon>
    </lineage>
</organism>